<reference evidence="4" key="1">
    <citation type="journal article" date="2006" name="Science">
        <title>Ancient noncoding elements conserved in the human genome.</title>
        <authorList>
            <person name="Venkatesh B."/>
            <person name="Kirkness E.F."/>
            <person name="Loh Y.H."/>
            <person name="Halpern A.L."/>
            <person name="Lee A.P."/>
            <person name="Johnson J."/>
            <person name="Dandona N."/>
            <person name="Viswanathan L.D."/>
            <person name="Tay A."/>
            <person name="Venter J.C."/>
            <person name="Strausberg R.L."/>
            <person name="Brenner S."/>
        </authorList>
    </citation>
    <scope>NUCLEOTIDE SEQUENCE [LARGE SCALE GENOMIC DNA]</scope>
</reference>
<dbReference type="InParanoid" id="A0A4W3H499"/>
<evidence type="ECO:0000256" key="1">
    <source>
        <dbReference type="SAM" id="MobiDB-lite"/>
    </source>
</evidence>
<feature type="compositionally biased region" description="Low complexity" evidence="1">
    <location>
        <begin position="218"/>
        <end position="228"/>
    </location>
</feature>
<dbReference type="Proteomes" id="UP000314986">
    <property type="component" value="Unassembled WGS sequence"/>
</dbReference>
<feature type="compositionally biased region" description="Pro residues" evidence="1">
    <location>
        <begin position="202"/>
        <end position="217"/>
    </location>
</feature>
<reference evidence="4" key="2">
    <citation type="journal article" date="2007" name="PLoS Biol.">
        <title>Survey sequencing and comparative analysis of the elephant shark (Callorhinchus milii) genome.</title>
        <authorList>
            <person name="Venkatesh B."/>
            <person name="Kirkness E.F."/>
            <person name="Loh Y.H."/>
            <person name="Halpern A.L."/>
            <person name="Lee A.P."/>
            <person name="Johnson J."/>
            <person name="Dandona N."/>
            <person name="Viswanathan L.D."/>
            <person name="Tay A."/>
            <person name="Venter J.C."/>
            <person name="Strausberg R.L."/>
            <person name="Brenner S."/>
        </authorList>
    </citation>
    <scope>NUCLEOTIDE SEQUENCE [LARGE SCALE GENOMIC DNA]</scope>
</reference>
<feature type="region of interest" description="Disordered" evidence="1">
    <location>
        <begin position="195"/>
        <end position="344"/>
    </location>
</feature>
<protein>
    <submittedName>
        <fullName evidence="3">Uncharacterized protein</fullName>
    </submittedName>
</protein>
<dbReference type="STRING" id="7868.ENSCMIP00000009997"/>
<sequence length="344" mass="38041">SHTLRYTLSLTLSLSLSHSLTLSLSAGSSVPQSAPPVPTGASHFRFPPSTPSDILSPSDDLRSPGGVEEGLAEERRGLEAFRGPQMGVFRIYPRHRMHPEPLSPFPVSPMTAGGSLLAPALSPALPMTPTHMNYTPSPTLSPMYHGANHFSFSTDDMKRYLQAHTQSVYNYHLSPRAFLHYPNIVIPHAQPRRPPCFKFKLQPPPLGRKQRQPPPPESEAAGSSSALPQPRPPAPAPPRSPKSKWSPSRTWKREDERPPAPPPAAPHLRRSRQRRPARDPRTRASASPSNCASKRRWSEDQRMEAAEEMEDKKVRAEERRGERGRARGRRPGGKAAWSLCPGGE</sequence>
<dbReference type="Ensembl" id="ENSCMIT00000010265.1">
    <property type="protein sequence ID" value="ENSCMIP00000009997.1"/>
    <property type="gene ID" value="ENSCMIG00000005269.1"/>
</dbReference>
<reference evidence="3" key="4">
    <citation type="submission" date="2025-08" db="UniProtKB">
        <authorList>
            <consortium name="Ensembl"/>
        </authorList>
    </citation>
    <scope>IDENTIFICATION</scope>
</reference>
<dbReference type="GeneTree" id="ENSGT00970000196884"/>
<dbReference type="AlphaFoldDB" id="A0A4W3H499"/>
<feature type="chain" id="PRO_5021332967" evidence="2">
    <location>
        <begin position="20"/>
        <end position="344"/>
    </location>
</feature>
<feature type="signal peptide" evidence="2">
    <location>
        <begin position="1"/>
        <end position="19"/>
    </location>
</feature>
<evidence type="ECO:0000313" key="4">
    <source>
        <dbReference type="Proteomes" id="UP000314986"/>
    </source>
</evidence>
<keyword evidence="2" id="KW-0732">Signal</keyword>
<feature type="compositionally biased region" description="Basic and acidic residues" evidence="1">
    <location>
        <begin position="296"/>
        <end position="325"/>
    </location>
</feature>
<evidence type="ECO:0000313" key="3">
    <source>
        <dbReference type="Ensembl" id="ENSCMIP00000009997.1"/>
    </source>
</evidence>
<feature type="compositionally biased region" description="Pro residues" evidence="1">
    <location>
        <begin position="229"/>
        <end position="240"/>
    </location>
</feature>
<reference evidence="3" key="5">
    <citation type="submission" date="2025-09" db="UniProtKB">
        <authorList>
            <consortium name="Ensembl"/>
        </authorList>
    </citation>
    <scope>IDENTIFICATION</scope>
</reference>
<evidence type="ECO:0000256" key="2">
    <source>
        <dbReference type="SAM" id="SignalP"/>
    </source>
</evidence>
<name>A0A4W3H499_CALMI</name>
<feature type="region of interest" description="Disordered" evidence="1">
    <location>
        <begin position="26"/>
        <end position="69"/>
    </location>
</feature>
<keyword evidence="4" id="KW-1185">Reference proteome</keyword>
<organism evidence="3 4">
    <name type="scientific">Callorhinchus milii</name>
    <name type="common">Ghost shark</name>
    <dbReference type="NCBI Taxonomy" id="7868"/>
    <lineage>
        <taxon>Eukaryota</taxon>
        <taxon>Metazoa</taxon>
        <taxon>Chordata</taxon>
        <taxon>Craniata</taxon>
        <taxon>Vertebrata</taxon>
        <taxon>Chondrichthyes</taxon>
        <taxon>Holocephali</taxon>
        <taxon>Chimaeriformes</taxon>
        <taxon>Callorhinchidae</taxon>
        <taxon>Callorhinchus</taxon>
    </lineage>
</organism>
<accession>A0A4W3H499</accession>
<proteinExistence type="predicted"/>
<reference evidence="4" key="3">
    <citation type="journal article" date="2014" name="Nature">
        <title>Elephant shark genome provides unique insights into gnathostome evolution.</title>
        <authorList>
            <consortium name="International Elephant Shark Genome Sequencing Consortium"/>
            <person name="Venkatesh B."/>
            <person name="Lee A.P."/>
            <person name="Ravi V."/>
            <person name="Maurya A.K."/>
            <person name="Lian M.M."/>
            <person name="Swann J.B."/>
            <person name="Ohta Y."/>
            <person name="Flajnik M.F."/>
            <person name="Sutoh Y."/>
            <person name="Kasahara M."/>
            <person name="Hoon S."/>
            <person name="Gangu V."/>
            <person name="Roy S.W."/>
            <person name="Irimia M."/>
            <person name="Korzh V."/>
            <person name="Kondrychyn I."/>
            <person name="Lim Z.W."/>
            <person name="Tay B.H."/>
            <person name="Tohari S."/>
            <person name="Kong K.W."/>
            <person name="Ho S."/>
            <person name="Lorente-Galdos B."/>
            <person name="Quilez J."/>
            <person name="Marques-Bonet T."/>
            <person name="Raney B.J."/>
            <person name="Ingham P.W."/>
            <person name="Tay A."/>
            <person name="Hillier L.W."/>
            <person name="Minx P."/>
            <person name="Boehm T."/>
            <person name="Wilson R.K."/>
            <person name="Brenner S."/>
            <person name="Warren W.C."/>
        </authorList>
    </citation>
    <scope>NUCLEOTIDE SEQUENCE [LARGE SCALE GENOMIC DNA]</scope>
</reference>